<evidence type="ECO:0000313" key="1">
    <source>
        <dbReference type="EMBL" id="DAD87110.1"/>
    </source>
</evidence>
<organism evidence="1">
    <name type="scientific">Podoviridae sp. ctlSr7</name>
    <dbReference type="NCBI Taxonomy" id="2826573"/>
    <lineage>
        <taxon>Viruses</taxon>
        <taxon>Duplodnaviria</taxon>
        <taxon>Heunggongvirae</taxon>
        <taxon>Uroviricota</taxon>
        <taxon>Caudoviricetes</taxon>
    </lineage>
</organism>
<dbReference type="EMBL" id="BK015014">
    <property type="protein sequence ID" value="DAD87110.1"/>
    <property type="molecule type" value="Genomic_DNA"/>
</dbReference>
<sequence>MVIIYYIFSCFNYGKVQGATLGATFRMPIRANLDH</sequence>
<proteinExistence type="predicted"/>
<protein>
    <submittedName>
        <fullName evidence="1">Uncharacterized protein</fullName>
    </submittedName>
</protein>
<reference evidence="1" key="1">
    <citation type="journal article" date="2021" name="Proc. Natl. Acad. Sci. U.S.A.">
        <title>A Catalog of Tens of Thousands of Viruses from Human Metagenomes Reveals Hidden Associations with Chronic Diseases.</title>
        <authorList>
            <person name="Tisza M.J."/>
            <person name="Buck C.B."/>
        </authorList>
    </citation>
    <scope>NUCLEOTIDE SEQUENCE</scope>
    <source>
        <strain evidence="1">CtlSr7</strain>
    </source>
</reference>
<accession>A0A8S5MXM0</accession>
<name>A0A8S5MXM0_9CAUD</name>